<evidence type="ECO:0000256" key="5">
    <source>
        <dbReference type="ARBA" id="ARBA00022989"/>
    </source>
</evidence>
<reference evidence="10" key="1">
    <citation type="journal article" date="2013" name="Nat. Biotechnol.">
        <title>Draft genome sequence of chickpea (Cicer arietinum) provides a resource for trait improvement.</title>
        <authorList>
            <person name="Varshney R.K."/>
            <person name="Song C."/>
            <person name="Saxena R.K."/>
            <person name="Azam S."/>
            <person name="Yu S."/>
            <person name="Sharpe A.G."/>
            <person name="Cannon S."/>
            <person name="Baek J."/>
            <person name="Rosen B.D."/>
            <person name="Tar'an B."/>
            <person name="Millan T."/>
            <person name="Zhang X."/>
            <person name="Ramsay L.D."/>
            <person name="Iwata A."/>
            <person name="Wang Y."/>
            <person name="Nelson W."/>
            <person name="Farmer A.D."/>
            <person name="Gaur P.M."/>
            <person name="Soderlund C."/>
            <person name="Penmetsa R.V."/>
            <person name="Xu C."/>
            <person name="Bharti A.K."/>
            <person name="He W."/>
            <person name="Winter P."/>
            <person name="Zhao S."/>
            <person name="Hane J.K."/>
            <person name="Carrasquilla-Garcia N."/>
            <person name="Condie J.A."/>
            <person name="Upadhyaya H.D."/>
            <person name="Luo M.C."/>
            <person name="Thudi M."/>
            <person name="Gowda C.L."/>
            <person name="Singh N.P."/>
            <person name="Lichtenzveig J."/>
            <person name="Gali K.K."/>
            <person name="Rubio J."/>
            <person name="Nadarajan N."/>
            <person name="Dolezel J."/>
            <person name="Bansal K.C."/>
            <person name="Xu X."/>
            <person name="Edwards D."/>
            <person name="Zhang G."/>
            <person name="Kahl G."/>
            <person name="Gil J."/>
            <person name="Singh K.B."/>
            <person name="Datta S.K."/>
            <person name="Jackson S.A."/>
            <person name="Wang J."/>
            <person name="Cook D.R."/>
        </authorList>
    </citation>
    <scope>NUCLEOTIDE SEQUENCE [LARGE SCALE GENOMIC DNA]</scope>
    <source>
        <strain evidence="10">cv. CDC Frontier</strain>
    </source>
</reference>
<dbReference type="GeneID" id="101488282"/>
<keyword evidence="3" id="KW-0813">Transport</keyword>
<dbReference type="GO" id="GO:0016020">
    <property type="term" value="C:membrane"/>
    <property type="evidence" value="ECO:0007669"/>
    <property type="project" value="UniProtKB-SubCell"/>
</dbReference>
<keyword evidence="4 9" id="KW-0812">Transmembrane</keyword>
<dbReference type="GO" id="GO:0034220">
    <property type="term" value="P:monoatomic ion transmembrane transport"/>
    <property type="evidence" value="ECO:0007669"/>
    <property type="project" value="UniProtKB-KW"/>
</dbReference>
<evidence type="ECO:0000313" key="11">
    <source>
        <dbReference type="RefSeq" id="XP_004494917.1"/>
    </source>
</evidence>
<dbReference type="PaxDb" id="3827-XP_004494917.1"/>
<evidence type="ECO:0000256" key="4">
    <source>
        <dbReference type="ARBA" id="ARBA00022692"/>
    </source>
</evidence>
<dbReference type="KEGG" id="cam:101488282"/>
<dbReference type="PANTHER" id="PTHR31086">
    <property type="entry name" value="ALUMINUM-ACTIVATED MALATE TRANSPORTER 10"/>
    <property type="match status" value="1"/>
</dbReference>
<dbReference type="AlphaFoldDB" id="A0A1S2XUY8"/>
<evidence type="ECO:0000256" key="6">
    <source>
        <dbReference type="ARBA" id="ARBA00023065"/>
    </source>
</evidence>
<dbReference type="STRING" id="3827.A0A1S2XUY8"/>
<evidence type="ECO:0000256" key="9">
    <source>
        <dbReference type="SAM" id="Phobius"/>
    </source>
</evidence>
<feature type="transmembrane region" description="Helical" evidence="9">
    <location>
        <begin position="51"/>
        <end position="70"/>
    </location>
</feature>
<dbReference type="InterPro" id="IPR020966">
    <property type="entry name" value="ALMT"/>
</dbReference>
<organism evidence="10 11">
    <name type="scientific">Cicer arietinum</name>
    <name type="common">Chickpea</name>
    <name type="synonym">Garbanzo</name>
    <dbReference type="NCBI Taxonomy" id="3827"/>
    <lineage>
        <taxon>Eukaryota</taxon>
        <taxon>Viridiplantae</taxon>
        <taxon>Streptophyta</taxon>
        <taxon>Embryophyta</taxon>
        <taxon>Tracheophyta</taxon>
        <taxon>Spermatophyta</taxon>
        <taxon>Magnoliopsida</taxon>
        <taxon>eudicotyledons</taxon>
        <taxon>Gunneridae</taxon>
        <taxon>Pentapetalae</taxon>
        <taxon>rosids</taxon>
        <taxon>fabids</taxon>
        <taxon>Fabales</taxon>
        <taxon>Fabaceae</taxon>
        <taxon>Papilionoideae</taxon>
        <taxon>50 kb inversion clade</taxon>
        <taxon>NPAAA clade</taxon>
        <taxon>Hologalegina</taxon>
        <taxon>IRL clade</taxon>
        <taxon>Cicereae</taxon>
        <taxon>Cicer</taxon>
    </lineage>
</organism>
<keyword evidence="7 9" id="KW-0472">Membrane</keyword>
<proteinExistence type="inferred from homology"/>
<evidence type="ECO:0000256" key="7">
    <source>
        <dbReference type="ARBA" id="ARBA00023136"/>
    </source>
</evidence>
<dbReference type="GO" id="GO:0015743">
    <property type="term" value="P:malate transport"/>
    <property type="evidence" value="ECO:0007669"/>
    <property type="project" value="InterPro"/>
</dbReference>
<accession>A0A1S2XUY8</accession>
<keyword evidence="8" id="KW-0407">Ion channel</keyword>
<dbReference type="eggNOG" id="KOG4711">
    <property type="taxonomic scope" value="Eukaryota"/>
</dbReference>
<keyword evidence="10" id="KW-1185">Reference proteome</keyword>
<feature type="transmembrane region" description="Helical" evidence="9">
    <location>
        <begin position="76"/>
        <end position="96"/>
    </location>
</feature>
<comment type="similarity">
    <text evidence="2">Belongs to the aromatic acid exporter (TC 2.A.85) family.</text>
</comment>
<feature type="transmembrane region" description="Helical" evidence="9">
    <location>
        <begin position="192"/>
        <end position="214"/>
    </location>
</feature>
<sequence>MDIESTNQVNKVGVLSRFGGFLKALPRNLKSKFINVTNNVKKIGQDDPRRVIHSLKVGVALTIVSLFYYSRPLYNGFGVAGMWAVLTVVVVFEFTVGATLSKSLNRGCATLLAGALGVGGHHLATAVGERGEAIVLGILVFILAAVSTFIRFFPKIKARYDYGVVIFILTFCLVTVSGYRVEELFDLAHQRLSTIIIGAATCMLISIFVCPVWAGQELHNLVASNIQKLANYLEGFEGKYFHSLEDKEESKSLLEGYKNVLNSKASEESMANFARWEPGHGGFSLRHPWKQYLKIGTLARECAYKIETLNTYLNPKIQASLEFKCKIQEPCTKMSSESHKALKAISTSMKKMTQPSTAKIHIENSKYAIEELKVALEVISLEDVELLTIIPVATVAAILEEITISVEKIYESVSELSHLAHFKSVEPNVSPEKPPLLHRGIIKPVVDIDNSSHVEITIQDICTDSPEKATKETGEILRTM</sequence>
<dbReference type="Proteomes" id="UP000087171">
    <property type="component" value="Chromosome Ca3"/>
</dbReference>
<reference evidence="11" key="2">
    <citation type="submission" date="2025-08" db="UniProtKB">
        <authorList>
            <consortium name="RefSeq"/>
        </authorList>
    </citation>
    <scope>IDENTIFICATION</scope>
    <source>
        <tissue evidence="11">Etiolated seedlings</tissue>
    </source>
</reference>
<keyword evidence="5 9" id="KW-1133">Transmembrane helix</keyword>
<evidence type="ECO:0000256" key="3">
    <source>
        <dbReference type="ARBA" id="ARBA00022448"/>
    </source>
</evidence>
<evidence type="ECO:0000256" key="2">
    <source>
        <dbReference type="ARBA" id="ARBA00007079"/>
    </source>
</evidence>
<dbReference type="RefSeq" id="XP_004494917.1">
    <property type="nucleotide sequence ID" value="XM_004494860.3"/>
</dbReference>
<evidence type="ECO:0000313" key="10">
    <source>
        <dbReference type="Proteomes" id="UP000087171"/>
    </source>
</evidence>
<feature type="transmembrane region" description="Helical" evidence="9">
    <location>
        <begin position="133"/>
        <end position="153"/>
    </location>
</feature>
<evidence type="ECO:0000256" key="8">
    <source>
        <dbReference type="ARBA" id="ARBA00023303"/>
    </source>
</evidence>
<name>A0A1S2XUY8_CICAR</name>
<dbReference type="Pfam" id="PF11744">
    <property type="entry name" value="ALMT"/>
    <property type="match status" value="1"/>
</dbReference>
<feature type="transmembrane region" description="Helical" evidence="9">
    <location>
        <begin position="160"/>
        <end position="180"/>
    </location>
</feature>
<dbReference type="OrthoDB" id="68611at2759"/>
<gene>
    <name evidence="11" type="primary">LOC101488282</name>
</gene>
<keyword evidence="6" id="KW-0406">Ion transport</keyword>
<evidence type="ECO:0000256" key="1">
    <source>
        <dbReference type="ARBA" id="ARBA00004141"/>
    </source>
</evidence>
<comment type="subcellular location">
    <subcellularLocation>
        <location evidence="1">Membrane</location>
        <topology evidence="1">Multi-pass membrane protein</topology>
    </subcellularLocation>
</comment>
<protein>
    <submittedName>
        <fullName evidence="11">Aluminum-activated malate transporter 8</fullName>
    </submittedName>
</protein>